<organism evidence="1 2">
    <name type="scientific">Mycena sanguinolenta</name>
    <dbReference type="NCBI Taxonomy" id="230812"/>
    <lineage>
        <taxon>Eukaryota</taxon>
        <taxon>Fungi</taxon>
        <taxon>Dikarya</taxon>
        <taxon>Basidiomycota</taxon>
        <taxon>Agaricomycotina</taxon>
        <taxon>Agaricomycetes</taxon>
        <taxon>Agaricomycetidae</taxon>
        <taxon>Agaricales</taxon>
        <taxon>Marasmiineae</taxon>
        <taxon>Mycenaceae</taxon>
        <taxon>Mycena</taxon>
    </lineage>
</organism>
<comment type="caution">
    <text evidence="1">The sequence shown here is derived from an EMBL/GenBank/DDBJ whole genome shotgun (WGS) entry which is preliminary data.</text>
</comment>
<dbReference type="Proteomes" id="UP000623467">
    <property type="component" value="Unassembled WGS sequence"/>
</dbReference>
<dbReference type="AlphaFoldDB" id="A0A8H7DK62"/>
<protein>
    <recommendedName>
        <fullName evidence="3">F-box domain-containing protein</fullName>
    </recommendedName>
</protein>
<evidence type="ECO:0008006" key="3">
    <source>
        <dbReference type="Google" id="ProtNLM"/>
    </source>
</evidence>
<gene>
    <name evidence="1" type="ORF">MSAN_00309100</name>
</gene>
<dbReference type="OrthoDB" id="3543113at2759"/>
<name>A0A8H7DK62_9AGAR</name>
<dbReference type="PANTHER" id="PTHR38926">
    <property type="entry name" value="F-BOX DOMAIN CONTAINING PROTEIN, EXPRESSED"/>
    <property type="match status" value="1"/>
</dbReference>
<keyword evidence="2" id="KW-1185">Reference proteome</keyword>
<proteinExistence type="predicted"/>
<evidence type="ECO:0000313" key="2">
    <source>
        <dbReference type="Proteomes" id="UP000623467"/>
    </source>
</evidence>
<dbReference type="InterPro" id="IPR032675">
    <property type="entry name" value="LRR_dom_sf"/>
</dbReference>
<dbReference type="SUPFAM" id="SSF52047">
    <property type="entry name" value="RNI-like"/>
    <property type="match status" value="2"/>
</dbReference>
<evidence type="ECO:0000313" key="1">
    <source>
        <dbReference type="EMBL" id="KAF7374261.1"/>
    </source>
</evidence>
<reference evidence="1" key="1">
    <citation type="submission" date="2020-05" db="EMBL/GenBank/DDBJ databases">
        <title>Mycena genomes resolve the evolution of fungal bioluminescence.</title>
        <authorList>
            <person name="Tsai I.J."/>
        </authorList>
    </citation>
    <scope>NUCLEOTIDE SEQUENCE</scope>
    <source>
        <strain evidence="1">160909Yilan</strain>
    </source>
</reference>
<accession>A0A8H7DK62</accession>
<dbReference type="Gene3D" id="3.80.10.10">
    <property type="entry name" value="Ribonuclease Inhibitor"/>
    <property type="match status" value="2"/>
</dbReference>
<dbReference type="PANTHER" id="PTHR38926:SF72">
    <property type="entry name" value="IM:7136021-RELATED"/>
    <property type="match status" value="1"/>
</dbReference>
<sequence>MATYTASASITISTDRTLNEKCADARSGMSGSPVQSATPYLHILATELWLACWTLCSRRQLRRLSLVCQLFRDICLPLLFQCQTIEAGGVWSQVKKANWVEWLHRLHRTAVRLDVLATSPHVGSVHSWRFAACGIPQFSEHSEIQHFGLFISTYMRMLNTFSTTLSHYHNLRSLHLEAIVIDEPFRQALLDLSRLEDLALRSCDIAARSGFVLRLRSFAISGRTLPEPKLPREPLRIACPEALHTLHLDAPEETTPLFAGFSLEPFPQLSVLSLEYLSDLEIFLGFLAQCPRLEVLTINRVHPDLITSLPRYTVSSNTVPLLRKLAVRQEMLGLLAPNRPLAAVTIFSSPSNDWSEERTISTEDFMPIFNDLLKGSTPLLSLSVPKILPTLDLLTAITSFFPHLQELSIHLEQPKYFLNMSFRRPRPESPDTRCPVLHDDDAFDNIPEDDLSDAEENKPSSVALVRVPRQTEMSSSTNLHQIFHWIFTGAASLPREIEVLRLIWDEDSLVQPDFSLEEQHEVIKTLSYLYPHLRELGMGYPKSLWTQVKYLAGPDHLHSLYSLAQVCRIFSGPALDFLWARQETLMNILLCMPSDLWEVTVSGRRRSLRARRAIEPEDWTRFQEYAPRIKFLFLNDSRHGSDSDAWTPVFEMLSAALETQHLFPNLRTLSWTVRETLVLGVLATPAQLAFLPTLSKRCPLLTSVTLTTVPQLYVTCRPRSLMVCTMSLLQRLHVGSIDQSAFEHLSQLVTLKSLAIQHTPEFVPPAAADASRFPQLRDLSLGRVSHEFLTAFIQMNAFWSFKRLDIYMTSVPTATETTRLYALIGNKCDHAALTILTLDACHHSNPLPVDLLATGVVAFDALRPLLQFKALREICLVAPGGFSLDDAGIEVLAQAWSHVWSLRLPGSGYHGSPPRATLGGIRAFARHCPRLMFLATPFDASVVPDEGVLPNERSTAVRFLDVDDGVLVDPAAVAAYLFSMFPSLETIDTARDGGVAEDVQERADRLHGLWKEVERLHPTARALLDDASTGGVEIQNLEG</sequence>
<dbReference type="EMBL" id="JACAZH010000002">
    <property type="protein sequence ID" value="KAF7374261.1"/>
    <property type="molecule type" value="Genomic_DNA"/>
</dbReference>